<protein>
    <submittedName>
        <fullName evidence="2">Uncharacterized protein</fullName>
    </submittedName>
</protein>
<proteinExistence type="predicted"/>
<keyword evidence="3" id="KW-1185">Reference proteome</keyword>
<organism evidence="2 3">
    <name type="scientific">Phycomyces blakesleeanus (strain ATCC 8743b / DSM 1359 / FGSC 10004 / NBRC 33097 / NRRL 1555)</name>
    <dbReference type="NCBI Taxonomy" id="763407"/>
    <lineage>
        <taxon>Eukaryota</taxon>
        <taxon>Fungi</taxon>
        <taxon>Fungi incertae sedis</taxon>
        <taxon>Mucoromycota</taxon>
        <taxon>Mucoromycotina</taxon>
        <taxon>Mucoromycetes</taxon>
        <taxon>Mucorales</taxon>
        <taxon>Phycomycetaceae</taxon>
        <taxon>Phycomyces</taxon>
    </lineage>
</organism>
<dbReference type="OrthoDB" id="2237161at2759"/>
<gene>
    <name evidence="2" type="ORF">PHYBLDRAFT_178963</name>
</gene>
<dbReference type="RefSeq" id="XP_018297135.1">
    <property type="nucleotide sequence ID" value="XM_018438068.1"/>
</dbReference>
<accession>A0A162Y950</accession>
<reference evidence="3" key="1">
    <citation type="submission" date="2015-06" db="EMBL/GenBank/DDBJ databases">
        <title>Expansion of signal transduction pathways in fungi by whole-genome duplication.</title>
        <authorList>
            <consortium name="DOE Joint Genome Institute"/>
            <person name="Corrochano L.M."/>
            <person name="Kuo A."/>
            <person name="Marcet-Houben M."/>
            <person name="Polaino S."/>
            <person name="Salamov A."/>
            <person name="Villalobos J.M."/>
            <person name="Alvarez M.I."/>
            <person name="Avalos J."/>
            <person name="Benito E.P."/>
            <person name="Benoit I."/>
            <person name="Burger G."/>
            <person name="Camino L.P."/>
            <person name="Canovas D."/>
            <person name="Cerda-Olmedo E."/>
            <person name="Cheng J.-F."/>
            <person name="Dominguez A."/>
            <person name="Elias M."/>
            <person name="Eslava A.P."/>
            <person name="Glaser F."/>
            <person name="Grimwood J."/>
            <person name="Gutierrez G."/>
            <person name="Heitman J."/>
            <person name="Henrissat B."/>
            <person name="Iturriaga E.A."/>
            <person name="Lang B.F."/>
            <person name="Lavin J.L."/>
            <person name="Lee S."/>
            <person name="Li W."/>
            <person name="Lindquist E."/>
            <person name="Lopez-Garcia S."/>
            <person name="Luque E.M."/>
            <person name="Marcos A.T."/>
            <person name="Martin J."/>
            <person name="McCluskey K."/>
            <person name="Medina H.R."/>
            <person name="Miralles-Duran A."/>
            <person name="Miyazaki A."/>
            <person name="Munoz-Torres E."/>
            <person name="Oguiza J.A."/>
            <person name="Ohm R."/>
            <person name="Olmedo M."/>
            <person name="Orejas M."/>
            <person name="Ortiz-Castellanos L."/>
            <person name="Pisabarro A.G."/>
            <person name="Rodriguez-Romero J."/>
            <person name="Ruiz-Herrera J."/>
            <person name="Ruiz-Vazquez R."/>
            <person name="Sanz C."/>
            <person name="Schackwitz W."/>
            <person name="Schmutz J."/>
            <person name="Shahriari M."/>
            <person name="Shelest E."/>
            <person name="Silva-Franco F."/>
            <person name="Soanes D."/>
            <person name="Syed K."/>
            <person name="Tagua V.G."/>
            <person name="Talbot N.J."/>
            <person name="Thon M."/>
            <person name="De vries R.P."/>
            <person name="Wiebenga A."/>
            <person name="Yadav J.S."/>
            <person name="Braun E.L."/>
            <person name="Baker S."/>
            <person name="Garre V."/>
            <person name="Horwitz B."/>
            <person name="Torres-Martinez S."/>
            <person name="Idnurm A."/>
            <person name="Herrera-Estrella A."/>
            <person name="Gabaldon T."/>
            <person name="Grigoriev I.V."/>
        </authorList>
    </citation>
    <scope>NUCLEOTIDE SEQUENCE [LARGE SCALE GENOMIC DNA]</scope>
    <source>
        <strain evidence="3">NRRL 1555(-)</strain>
    </source>
</reference>
<dbReference type="GeneID" id="28998974"/>
<dbReference type="Proteomes" id="UP000077315">
    <property type="component" value="Unassembled WGS sequence"/>
</dbReference>
<evidence type="ECO:0000313" key="3">
    <source>
        <dbReference type="Proteomes" id="UP000077315"/>
    </source>
</evidence>
<dbReference type="AlphaFoldDB" id="A0A162Y950"/>
<evidence type="ECO:0000256" key="1">
    <source>
        <dbReference type="SAM" id="MobiDB-lite"/>
    </source>
</evidence>
<dbReference type="VEuPathDB" id="FungiDB:PHYBLDRAFT_178963"/>
<sequence length="299" mass="34213">MSHHNLLTMTLPLEYIPGCDKMSRMVLKHQDVVDLITKELLNSPNGTYTLADGDWNNLRCDVLYMSKLPLSFPPVLIEVQNTINNLFLQRLVSYSLTVVKTYHALPVVLVLGAKKISPVSLILDFNKQSEQKPWLLTIPSLIWARRCLIISKETIPDSIYYTNPLNPLLGLSLFLLEQQPSLHRHTYSEDPTIILLYQIAFAQLYPQETYQQNFQSAVETICSTNKRLFESILDKVNSKEPLNKIRRICEKGIHYNDEVKARIVDDSASSQSSDELDFPEPLPMGPQSKRTHTMVDEDI</sequence>
<evidence type="ECO:0000313" key="2">
    <source>
        <dbReference type="EMBL" id="OAD79095.1"/>
    </source>
</evidence>
<dbReference type="EMBL" id="KV440972">
    <property type="protein sequence ID" value="OAD79095.1"/>
    <property type="molecule type" value="Genomic_DNA"/>
</dbReference>
<dbReference type="InParanoid" id="A0A162Y950"/>
<name>A0A162Y950_PHYB8</name>
<feature type="region of interest" description="Disordered" evidence="1">
    <location>
        <begin position="266"/>
        <end position="299"/>
    </location>
</feature>